<dbReference type="InterPro" id="IPR041628">
    <property type="entry name" value="ChlI/MoxR_AAA_lid"/>
</dbReference>
<name>A0ABQ1K2X7_9FLAO</name>
<feature type="compositionally biased region" description="Low complexity" evidence="1">
    <location>
        <begin position="20"/>
        <end position="46"/>
    </location>
</feature>
<dbReference type="PIRSF" id="PIRSF002849">
    <property type="entry name" value="AAA_ATPase_chaperone_MoxR_prd"/>
    <property type="match status" value="1"/>
</dbReference>
<feature type="domain" description="ATPase AAA-3" evidence="2">
    <location>
        <begin position="95"/>
        <end position="225"/>
    </location>
</feature>
<dbReference type="PANTHER" id="PTHR42759:SF1">
    <property type="entry name" value="MAGNESIUM-CHELATASE SUBUNIT CHLD"/>
    <property type="match status" value="1"/>
</dbReference>
<dbReference type="Proteomes" id="UP000615760">
    <property type="component" value="Unassembled WGS sequence"/>
</dbReference>
<feature type="compositionally biased region" description="Basic and acidic residues" evidence="1">
    <location>
        <begin position="1"/>
        <end position="11"/>
    </location>
</feature>
<proteinExistence type="predicted"/>
<reference evidence="5" key="1">
    <citation type="journal article" date="2019" name="Int. J. Syst. Evol. Microbiol.">
        <title>The Global Catalogue of Microorganisms (GCM) 10K type strain sequencing project: providing services to taxonomists for standard genome sequencing and annotation.</title>
        <authorList>
            <consortium name="The Broad Institute Genomics Platform"/>
            <consortium name="The Broad Institute Genome Sequencing Center for Infectious Disease"/>
            <person name="Wu L."/>
            <person name="Ma J."/>
        </authorList>
    </citation>
    <scope>NUCLEOTIDE SEQUENCE [LARGE SCALE GENOMIC DNA]</scope>
    <source>
        <strain evidence="5">CGMCC 1.15461</strain>
    </source>
</reference>
<dbReference type="Gene3D" id="3.40.50.300">
    <property type="entry name" value="P-loop containing nucleotide triphosphate hydrolases"/>
    <property type="match status" value="1"/>
</dbReference>
<evidence type="ECO:0000259" key="2">
    <source>
        <dbReference type="Pfam" id="PF07726"/>
    </source>
</evidence>
<dbReference type="InterPro" id="IPR027417">
    <property type="entry name" value="P-loop_NTPase"/>
</dbReference>
<dbReference type="InterPro" id="IPR050764">
    <property type="entry name" value="CbbQ/NirQ/NorQ/GpvN"/>
</dbReference>
<feature type="domain" description="ChlI/MoxR AAA lid" evidence="3">
    <location>
        <begin position="292"/>
        <end position="363"/>
    </location>
</feature>
<accession>A0ABQ1K2X7</accession>
<keyword evidence="5" id="KW-1185">Reference proteome</keyword>
<dbReference type="RefSeq" id="WP_188621954.1">
    <property type="nucleotide sequence ID" value="NZ_BMJE01000009.1"/>
</dbReference>
<dbReference type="Pfam" id="PF07726">
    <property type="entry name" value="AAA_3"/>
    <property type="match status" value="1"/>
</dbReference>
<dbReference type="Gene3D" id="1.10.8.80">
    <property type="entry name" value="Magnesium chelatase subunit I, C-Terminal domain"/>
    <property type="match status" value="1"/>
</dbReference>
<sequence length="371" mass="41380">MTEFENNKPEDINPTGQNPENNTSENVTESSTTENTGVENNTVETGQDNINFQSRIDLSELQQSIVAIKEEIGSVIVGQHKMVDQLLVAILSNGHVLIEGVPGVAKTITAKLLSKTLSLDFSRIQFTPDLMPSDILGTSVFDLSKSEFNFKKGPIFSNFILIDEINRAPAKTQAALFEVMEERQITVEGTQYQMEAPFLTIATQNPVEQEGTYKLPEAQLDRFLFKISIDYPNLNEEITILERENALKDGKKLENIKPVLTQEAIVKYQSIVKQIMVEPHLLEYIAKIVTNTRENAFLYLGASPRASIAILNAAKGFAALRNRDFVTPEDIKEAAVPVLQHRVVVAPEREMEGLTSPDIIKQIIDSVEIPR</sequence>
<dbReference type="PANTHER" id="PTHR42759">
    <property type="entry name" value="MOXR FAMILY PROTEIN"/>
    <property type="match status" value="1"/>
</dbReference>
<dbReference type="InterPro" id="IPR011703">
    <property type="entry name" value="ATPase_AAA-3"/>
</dbReference>
<evidence type="ECO:0000259" key="3">
    <source>
        <dbReference type="Pfam" id="PF17863"/>
    </source>
</evidence>
<comment type="caution">
    <text evidence="4">The sequence shown here is derived from an EMBL/GenBank/DDBJ whole genome shotgun (WGS) entry which is preliminary data.</text>
</comment>
<evidence type="ECO:0000256" key="1">
    <source>
        <dbReference type="SAM" id="MobiDB-lite"/>
    </source>
</evidence>
<feature type="region of interest" description="Disordered" evidence="1">
    <location>
        <begin position="1"/>
        <end position="46"/>
    </location>
</feature>
<evidence type="ECO:0000313" key="4">
    <source>
        <dbReference type="EMBL" id="GGB86386.1"/>
    </source>
</evidence>
<protein>
    <submittedName>
        <fullName evidence="4">Magnesium chelatase</fullName>
    </submittedName>
</protein>
<dbReference type="SUPFAM" id="SSF52540">
    <property type="entry name" value="P-loop containing nucleoside triphosphate hydrolases"/>
    <property type="match status" value="1"/>
</dbReference>
<gene>
    <name evidence="4" type="ORF">GCM10007424_28070</name>
</gene>
<dbReference type="Pfam" id="PF17863">
    <property type="entry name" value="AAA_lid_2"/>
    <property type="match status" value="1"/>
</dbReference>
<evidence type="ECO:0000313" key="5">
    <source>
        <dbReference type="Proteomes" id="UP000615760"/>
    </source>
</evidence>
<dbReference type="EMBL" id="BMJE01000009">
    <property type="protein sequence ID" value="GGB86386.1"/>
    <property type="molecule type" value="Genomic_DNA"/>
</dbReference>
<organism evidence="4 5">
    <name type="scientific">Flavobacterium suaedae</name>
    <dbReference type="NCBI Taxonomy" id="1767027"/>
    <lineage>
        <taxon>Bacteria</taxon>
        <taxon>Pseudomonadati</taxon>
        <taxon>Bacteroidota</taxon>
        <taxon>Flavobacteriia</taxon>
        <taxon>Flavobacteriales</taxon>
        <taxon>Flavobacteriaceae</taxon>
        <taxon>Flavobacterium</taxon>
    </lineage>
</organism>